<dbReference type="OrthoDB" id="7432864at2"/>
<dbReference type="AlphaFoldDB" id="A0A2G9WSH0"/>
<keyword evidence="2" id="KW-1185">Reference proteome</keyword>
<organism evidence="1 2">
    <name type="scientific">Pleomorphomonas carboxyditropha</name>
    <dbReference type="NCBI Taxonomy" id="2023338"/>
    <lineage>
        <taxon>Bacteria</taxon>
        <taxon>Pseudomonadati</taxon>
        <taxon>Pseudomonadota</taxon>
        <taxon>Alphaproteobacteria</taxon>
        <taxon>Hyphomicrobiales</taxon>
        <taxon>Pleomorphomonadaceae</taxon>
        <taxon>Pleomorphomonas</taxon>
    </lineage>
</organism>
<evidence type="ECO:0000313" key="1">
    <source>
        <dbReference type="EMBL" id="PIO97661.1"/>
    </source>
</evidence>
<dbReference type="EMBL" id="NQVN01000016">
    <property type="protein sequence ID" value="PIO97661.1"/>
    <property type="molecule type" value="Genomic_DNA"/>
</dbReference>
<name>A0A2G9WSH0_9HYPH</name>
<reference evidence="1 2" key="1">
    <citation type="submission" date="2017-08" db="EMBL/GenBank/DDBJ databases">
        <title>Pleomorphomonas carboxidotrophicus sp. nov., a new mesophilic hydrogenogenic carboxidotroph.</title>
        <authorList>
            <person name="Esquivel-Elizondo S."/>
            <person name="Krajmalnik-Brown R."/>
            <person name="Maldonado J."/>
        </authorList>
    </citation>
    <scope>NUCLEOTIDE SEQUENCE [LARGE SCALE GENOMIC DNA]</scope>
    <source>
        <strain evidence="1 2">SVCO-16</strain>
    </source>
</reference>
<protein>
    <submittedName>
        <fullName evidence="1">Uncharacterized protein</fullName>
    </submittedName>
</protein>
<accession>A0A2G9WSH0</accession>
<sequence length="137" mass="15632">MSFEQLQTGVVLRYAYLWARQSKAGEKEGRKDRPVAVGVRLARKSGDLILFFPITSKEPEASRFAAEIPPIEKRRAGLDADMRLWLILDEYNTDIVGQSFYLEPAPPLGSFSKAFFLPLLRALVARRKTTTEVNRFR</sequence>
<evidence type="ECO:0000313" key="2">
    <source>
        <dbReference type="Proteomes" id="UP000231070"/>
    </source>
</evidence>
<dbReference type="Proteomes" id="UP000231070">
    <property type="component" value="Unassembled WGS sequence"/>
</dbReference>
<dbReference type="RefSeq" id="WP_100082182.1">
    <property type="nucleotide sequence ID" value="NZ_NQVN01000016.1"/>
</dbReference>
<gene>
    <name evidence="1" type="ORF">CJ014_19560</name>
</gene>
<proteinExistence type="predicted"/>
<comment type="caution">
    <text evidence="1">The sequence shown here is derived from an EMBL/GenBank/DDBJ whole genome shotgun (WGS) entry which is preliminary data.</text>
</comment>